<reference evidence="4 5" key="1">
    <citation type="submission" date="2016-12" db="EMBL/GenBank/DDBJ databases">
        <authorList>
            <person name="Gulvik C.A."/>
        </authorList>
    </citation>
    <scope>NUCLEOTIDE SEQUENCE [LARGE SCALE GENOMIC DNA]</scope>
    <source>
        <strain evidence="3 5">12-5202</strain>
        <strain evidence="2 4">12-5291</strain>
    </source>
</reference>
<gene>
    <name evidence="3" type="ORF">BVE84_01475</name>
    <name evidence="2" type="ORF">BVE86_00165</name>
</gene>
<dbReference type="InterPro" id="IPR039840">
    <property type="entry name" value="NAA80"/>
</dbReference>
<feature type="domain" description="N-acetyltransferase" evidence="1">
    <location>
        <begin position="1"/>
        <end position="133"/>
    </location>
</feature>
<accession>A0AB36JTW7</accession>
<protein>
    <submittedName>
        <fullName evidence="2">GNAT family N-acetyltransferase</fullName>
    </submittedName>
</protein>
<proteinExistence type="predicted"/>
<dbReference type="SUPFAM" id="SSF55729">
    <property type="entry name" value="Acyl-CoA N-acyltransferases (Nat)"/>
    <property type="match status" value="1"/>
</dbReference>
<name>A0AB36JTW7_9STRE</name>
<dbReference type="EMBL" id="MSPR01000002">
    <property type="protein sequence ID" value="ONK30762.1"/>
    <property type="molecule type" value="Genomic_DNA"/>
</dbReference>
<sequence>MDIIDLSSKQIEQLADHLESYDNHFIPPSSSGRVSIGISDESGYLIAGLDATMTAFHILYVSTVFVHEQYRRQGFGRRLMEEIEVRAKALGAHTIRLDTFGWQGPVFYAALGYQEVGHYHHLKDNYSEHFFVKYI</sequence>
<dbReference type="PROSITE" id="PS51186">
    <property type="entry name" value="GNAT"/>
    <property type="match status" value="1"/>
</dbReference>
<dbReference type="Proteomes" id="UP000188600">
    <property type="component" value="Unassembled WGS sequence"/>
</dbReference>
<dbReference type="PANTHER" id="PTHR13538:SF4">
    <property type="entry name" value="N-ALPHA-ACETYLTRANSFERASE 80"/>
    <property type="match status" value="1"/>
</dbReference>
<evidence type="ECO:0000313" key="5">
    <source>
        <dbReference type="Proteomes" id="UP000188946"/>
    </source>
</evidence>
<dbReference type="Gene3D" id="3.40.630.30">
    <property type="match status" value="1"/>
</dbReference>
<evidence type="ECO:0000313" key="4">
    <source>
        <dbReference type="Proteomes" id="UP000188600"/>
    </source>
</evidence>
<dbReference type="GO" id="GO:0008080">
    <property type="term" value="F:N-acetyltransferase activity"/>
    <property type="evidence" value="ECO:0007669"/>
    <property type="project" value="InterPro"/>
</dbReference>
<comment type="caution">
    <text evidence="2">The sequence shown here is derived from an EMBL/GenBank/DDBJ whole genome shotgun (WGS) entry which is preliminary data.</text>
</comment>
<keyword evidence="5" id="KW-1185">Reference proteome</keyword>
<evidence type="ECO:0000259" key="1">
    <source>
        <dbReference type="PROSITE" id="PS51186"/>
    </source>
</evidence>
<organism evidence="2 4">
    <name type="scientific">Streptococcus azizii</name>
    <dbReference type="NCBI Taxonomy" id="1579424"/>
    <lineage>
        <taxon>Bacteria</taxon>
        <taxon>Bacillati</taxon>
        <taxon>Bacillota</taxon>
        <taxon>Bacilli</taxon>
        <taxon>Lactobacillales</taxon>
        <taxon>Streptococcaceae</taxon>
        <taxon>Streptococcus</taxon>
    </lineage>
</organism>
<evidence type="ECO:0000313" key="2">
    <source>
        <dbReference type="EMBL" id="ONK29477.1"/>
    </source>
</evidence>
<dbReference type="GO" id="GO:0005737">
    <property type="term" value="C:cytoplasm"/>
    <property type="evidence" value="ECO:0007669"/>
    <property type="project" value="TreeGrafter"/>
</dbReference>
<evidence type="ECO:0000313" key="3">
    <source>
        <dbReference type="EMBL" id="ONK30762.1"/>
    </source>
</evidence>
<dbReference type="CDD" id="cd04301">
    <property type="entry name" value="NAT_SF"/>
    <property type="match status" value="1"/>
</dbReference>
<dbReference type="PANTHER" id="PTHR13538">
    <property type="entry name" value="N-ACETYLTRANSFERASE 6"/>
    <property type="match status" value="1"/>
</dbReference>
<dbReference type="Proteomes" id="UP000188946">
    <property type="component" value="Unassembled WGS sequence"/>
</dbReference>
<dbReference type="RefSeq" id="WP_076995314.1">
    <property type="nucleotide sequence ID" value="NZ_MSPR01000002.1"/>
</dbReference>
<dbReference type="AlphaFoldDB" id="A0AB36JTW7"/>
<dbReference type="InterPro" id="IPR016181">
    <property type="entry name" value="Acyl_CoA_acyltransferase"/>
</dbReference>
<dbReference type="GO" id="GO:1905502">
    <property type="term" value="F:acetyl-CoA binding"/>
    <property type="evidence" value="ECO:0007669"/>
    <property type="project" value="TreeGrafter"/>
</dbReference>
<dbReference type="EMBL" id="MSPT01000001">
    <property type="protein sequence ID" value="ONK29477.1"/>
    <property type="molecule type" value="Genomic_DNA"/>
</dbReference>
<dbReference type="InterPro" id="IPR000182">
    <property type="entry name" value="GNAT_dom"/>
</dbReference>
<dbReference type="Pfam" id="PF13508">
    <property type="entry name" value="Acetyltransf_7"/>
    <property type="match status" value="1"/>
</dbReference>